<proteinExistence type="predicted"/>
<dbReference type="RefSeq" id="WP_256418168.1">
    <property type="nucleotide sequence ID" value="NZ_JANHDL010000005.1"/>
</dbReference>
<comment type="caution">
    <text evidence="4">The sequence shown here is derived from an EMBL/GenBank/DDBJ whole genome shotgun (WGS) entry which is preliminary data.</text>
</comment>
<dbReference type="Gene3D" id="1.10.10.10">
    <property type="entry name" value="Winged helix-like DNA-binding domain superfamily/Winged helix DNA-binding domain"/>
    <property type="match status" value="1"/>
</dbReference>
<dbReference type="Pfam" id="PF24042">
    <property type="entry name" value="DUF7351"/>
    <property type="match status" value="1"/>
</dbReference>
<feature type="region of interest" description="Disordered" evidence="1">
    <location>
        <begin position="1"/>
        <end position="49"/>
    </location>
</feature>
<dbReference type="Pfam" id="PF24038">
    <property type="entry name" value="DUF7347"/>
    <property type="match status" value="1"/>
</dbReference>
<feature type="domain" description="DUF7351" evidence="3">
    <location>
        <begin position="148"/>
        <end position="326"/>
    </location>
</feature>
<sequence length="334" mass="36423">MSHFDRATRTGPRATDAGSESGRESGHGPEPDRGGESGRDLAVDRRTESRLPPAEAFAALGNDTRVEILEALLELGADDAPVSFSALFERVDLSDSANFSYHLDQLTGHFVRRGDEGYEFRHPGRKVVSAIFTGTLTERAQLGFFPVDGACYDCEGDLHGWYVDDTLTIGCADCGTIHVSYPFPSGGLDDRSAADLPEAFHHYVRHHYCLAADGVCPECTGSVETTVVADPDESDLDVAVEHVCTRCRYRLRSTVGLTLLDHAETLVFHANRGVDLNTEPFWAFDWCVSDARTTVVSGADEPLRVRLELPCDGDELRVVVDETGAVVETTLVEC</sequence>
<dbReference type="CDD" id="cd00090">
    <property type="entry name" value="HTH_ARSR"/>
    <property type="match status" value="1"/>
</dbReference>
<reference evidence="4 5" key="1">
    <citation type="journal article" date="2019" name="Int. J. Syst. Evol. Microbiol.">
        <title>The Global Catalogue of Microorganisms (GCM) 10K type strain sequencing project: providing services to taxonomists for standard genome sequencing and annotation.</title>
        <authorList>
            <consortium name="The Broad Institute Genomics Platform"/>
            <consortium name="The Broad Institute Genome Sequencing Center for Infectious Disease"/>
            <person name="Wu L."/>
            <person name="Ma J."/>
        </authorList>
    </citation>
    <scope>NUCLEOTIDE SEQUENCE [LARGE SCALE GENOMIC DNA]</scope>
    <source>
        <strain evidence="4 5">CGMCC 1.12689</strain>
    </source>
</reference>
<dbReference type="InterPro" id="IPR036390">
    <property type="entry name" value="WH_DNA-bd_sf"/>
</dbReference>
<evidence type="ECO:0000256" key="1">
    <source>
        <dbReference type="SAM" id="MobiDB-lite"/>
    </source>
</evidence>
<organism evidence="4 5">
    <name type="scientific">Halorubrum laminariae</name>
    <dbReference type="NCBI Taxonomy" id="1433523"/>
    <lineage>
        <taxon>Archaea</taxon>
        <taxon>Methanobacteriati</taxon>
        <taxon>Methanobacteriota</taxon>
        <taxon>Stenosarchaea group</taxon>
        <taxon>Halobacteria</taxon>
        <taxon>Halobacteriales</taxon>
        <taxon>Haloferacaceae</taxon>
        <taxon>Halorubrum</taxon>
    </lineage>
</organism>
<dbReference type="EMBL" id="JBHUDB010000001">
    <property type="protein sequence ID" value="MFD1569750.1"/>
    <property type="molecule type" value="Genomic_DNA"/>
</dbReference>
<dbReference type="AlphaFoldDB" id="A0ABD6BYH9"/>
<evidence type="ECO:0000313" key="4">
    <source>
        <dbReference type="EMBL" id="MFD1569750.1"/>
    </source>
</evidence>
<evidence type="ECO:0000259" key="3">
    <source>
        <dbReference type="Pfam" id="PF24042"/>
    </source>
</evidence>
<dbReference type="InterPro" id="IPR055775">
    <property type="entry name" value="DUF7351"/>
</dbReference>
<evidence type="ECO:0000259" key="2">
    <source>
        <dbReference type="Pfam" id="PF24038"/>
    </source>
</evidence>
<accession>A0ABD6BYH9</accession>
<dbReference type="InterPro" id="IPR055771">
    <property type="entry name" value="DUF7347"/>
</dbReference>
<dbReference type="Proteomes" id="UP001597185">
    <property type="component" value="Unassembled WGS sequence"/>
</dbReference>
<feature type="compositionally biased region" description="Basic and acidic residues" evidence="1">
    <location>
        <begin position="21"/>
        <end position="49"/>
    </location>
</feature>
<keyword evidence="5" id="KW-1185">Reference proteome</keyword>
<dbReference type="InterPro" id="IPR011991">
    <property type="entry name" value="ArsR-like_HTH"/>
</dbReference>
<dbReference type="SUPFAM" id="SSF46785">
    <property type="entry name" value="Winged helix' DNA-binding domain"/>
    <property type="match status" value="1"/>
</dbReference>
<feature type="domain" description="DUF7347" evidence="2">
    <location>
        <begin position="53"/>
        <end position="131"/>
    </location>
</feature>
<dbReference type="InterPro" id="IPR036388">
    <property type="entry name" value="WH-like_DNA-bd_sf"/>
</dbReference>
<gene>
    <name evidence="4" type="ORF">ACFR9T_03965</name>
</gene>
<name>A0ABD6BYH9_9EURY</name>
<evidence type="ECO:0000313" key="5">
    <source>
        <dbReference type="Proteomes" id="UP001597185"/>
    </source>
</evidence>
<protein>
    <submittedName>
        <fullName evidence="4">ArsR family transcriptional regulator</fullName>
    </submittedName>
</protein>